<dbReference type="FunFam" id="3.40.366.10:FF:000006">
    <property type="entry name" value="Fatty acid synthase beta subunit dehydratase"/>
    <property type="match status" value="1"/>
</dbReference>
<keyword evidence="18" id="KW-0443">Lipid metabolism</keyword>
<dbReference type="CDD" id="cd00828">
    <property type="entry name" value="elong_cond_enzymes"/>
    <property type="match status" value="1"/>
</dbReference>
<dbReference type="Gene3D" id="3.20.20.70">
    <property type="entry name" value="Aldolase class I"/>
    <property type="match status" value="1"/>
</dbReference>
<dbReference type="FunFam" id="3.90.25.70:FF:000001">
    <property type="entry name" value="Fatty acid synthase subunit alpha"/>
    <property type="match status" value="1"/>
</dbReference>
<evidence type="ECO:0000256" key="3">
    <source>
        <dbReference type="ARBA" id="ARBA00012948"/>
    </source>
</evidence>
<evidence type="ECO:0000313" key="30">
    <source>
        <dbReference type="Proteomes" id="UP000029665"/>
    </source>
</evidence>
<dbReference type="PRINTS" id="PR01483">
    <property type="entry name" value="FASYNTHASE"/>
</dbReference>
<dbReference type="InterPro" id="IPR040883">
    <property type="entry name" value="FAS_meander"/>
</dbReference>
<comment type="subunit">
    <text evidence="22">[Alpha(6)beta(6)] hexamers of two multifunctional subunits (alpha and beta).</text>
</comment>
<evidence type="ECO:0000256" key="7">
    <source>
        <dbReference type="ARBA" id="ARBA00022516"/>
    </source>
</evidence>
<dbReference type="Proteomes" id="UP000029665">
    <property type="component" value="Unassembled WGS sequence"/>
</dbReference>
<keyword evidence="14" id="KW-0521">NADP</keyword>
<dbReference type="SUPFAM" id="SSF51735">
    <property type="entry name" value="NAD(P)-binding Rossmann-fold domains"/>
    <property type="match status" value="1"/>
</dbReference>
<dbReference type="GO" id="GO:0016787">
    <property type="term" value="F:hydrolase activity"/>
    <property type="evidence" value="ECO:0007669"/>
    <property type="project" value="UniProtKB-KW"/>
</dbReference>
<dbReference type="InterPro" id="IPR002582">
    <property type="entry name" value="ACPS"/>
</dbReference>
<dbReference type="NCBIfam" id="TIGR00556">
    <property type="entry name" value="pantethn_trn"/>
    <property type="match status" value="1"/>
</dbReference>
<dbReference type="InterPro" id="IPR014030">
    <property type="entry name" value="Ketoacyl_synth_N"/>
</dbReference>
<dbReference type="InterPro" id="IPR004568">
    <property type="entry name" value="Ppantetheine-prot_Trfase_dom"/>
</dbReference>
<keyword evidence="17" id="KW-0520">NAD</keyword>
<dbReference type="FunFam" id="3.20.20.70:FF:000078">
    <property type="entry name" value="Fatty acid synthase beta subunit dehydratase"/>
    <property type="match status" value="1"/>
</dbReference>
<dbReference type="PANTHER" id="PTHR10982">
    <property type="entry name" value="MALONYL COA-ACYL CARRIER PROTEIN TRANSACYLASE"/>
    <property type="match status" value="1"/>
</dbReference>
<dbReference type="Pfam" id="PF17828">
    <property type="entry name" value="FAS_N"/>
    <property type="match status" value="1"/>
</dbReference>
<evidence type="ECO:0000256" key="21">
    <source>
        <dbReference type="ARBA" id="ARBA00023268"/>
    </source>
</evidence>
<dbReference type="Gene3D" id="6.10.250.1930">
    <property type="match status" value="1"/>
</dbReference>
<dbReference type="PROSITE" id="PS50075">
    <property type="entry name" value="CARRIER"/>
    <property type="match status" value="1"/>
</dbReference>
<dbReference type="SUPFAM" id="SSF52151">
    <property type="entry name" value="FabD/lysophospholipase-like"/>
    <property type="match status" value="2"/>
</dbReference>
<dbReference type="FunFam" id="3.30.70.3330:FF:000001">
    <property type="entry name" value="Fatty acid synthase subunit beta dehydratase"/>
    <property type="match status" value="1"/>
</dbReference>
<evidence type="ECO:0000256" key="5">
    <source>
        <dbReference type="ARBA" id="ARBA00014008"/>
    </source>
</evidence>
<evidence type="ECO:0000256" key="14">
    <source>
        <dbReference type="ARBA" id="ARBA00022857"/>
    </source>
</evidence>
<dbReference type="Pfam" id="PF17951">
    <property type="entry name" value="FAS_meander"/>
    <property type="match status" value="1"/>
</dbReference>
<dbReference type="SUPFAM" id="SSF54637">
    <property type="entry name" value="Thioesterase/thiol ester dehydrase-isomerase"/>
    <property type="match status" value="2"/>
</dbReference>
<evidence type="ECO:0000256" key="24">
    <source>
        <dbReference type="ARBA" id="ARBA00048508"/>
    </source>
</evidence>
<dbReference type="Gene3D" id="6.10.60.10">
    <property type="match status" value="1"/>
</dbReference>
<dbReference type="Pfam" id="PF00109">
    <property type="entry name" value="ketoacyl-synt"/>
    <property type="match status" value="1"/>
</dbReference>
<dbReference type="GO" id="GO:0000287">
    <property type="term" value="F:magnesium ion binding"/>
    <property type="evidence" value="ECO:0007669"/>
    <property type="project" value="InterPro"/>
</dbReference>
<dbReference type="GO" id="GO:0004315">
    <property type="term" value="F:3-oxoacyl-[acyl-carrier-protein] synthase activity"/>
    <property type="evidence" value="ECO:0007669"/>
    <property type="project" value="UniProtKB-EC"/>
</dbReference>
<evidence type="ECO:0000256" key="20">
    <source>
        <dbReference type="ARBA" id="ARBA00023239"/>
    </source>
</evidence>
<gene>
    <name evidence="29" type="ORF">BN946_scf184939.g60</name>
</gene>
<dbReference type="InterPro" id="IPR016035">
    <property type="entry name" value="Acyl_Trfase/lysoPLipase"/>
</dbReference>
<dbReference type="InterPro" id="IPR014043">
    <property type="entry name" value="Acyl_transferase_dom"/>
</dbReference>
<dbReference type="Gene3D" id="3.40.47.10">
    <property type="match status" value="1"/>
</dbReference>
<evidence type="ECO:0000256" key="11">
    <source>
        <dbReference type="ARBA" id="ARBA00022801"/>
    </source>
</evidence>
<dbReference type="Pfam" id="PF08354">
    <property type="entry name" value="Fas1-AflB-like_hel"/>
    <property type="match status" value="1"/>
</dbReference>
<evidence type="ECO:0000256" key="6">
    <source>
        <dbReference type="ARBA" id="ARBA00022450"/>
    </source>
</evidence>
<dbReference type="PANTHER" id="PTHR10982:SF21">
    <property type="entry name" value="FATTY ACID SYNTHASE SUBUNIT BETA"/>
    <property type="match status" value="1"/>
</dbReference>
<dbReference type="Pfam" id="PF01648">
    <property type="entry name" value="ACPS"/>
    <property type="match status" value="1"/>
</dbReference>
<evidence type="ECO:0000256" key="17">
    <source>
        <dbReference type="ARBA" id="ARBA00023027"/>
    </source>
</evidence>
<evidence type="ECO:0000256" key="4">
    <source>
        <dbReference type="ARBA" id="ARBA00013191"/>
    </source>
</evidence>
<dbReference type="InterPro" id="IPR041099">
    <property type="entry name" value="FAS1_N"/>
</dbReference>
<keyword evidence="7" id="KW-0444">Lipid biosynthesis</keyword>
<comment type="catalytic activity">
    <reaction evidence="23">
        <text>acetyl-CoA + n malonyl-CoA + 2n NADPH + 4n H(+) = a long-chain-acyl-CoA + n CoA + n CO2 + 2n NADP(+).</text>
        <dbReference type="EC" id="2.3.1.86"/>
    </reaction>
</comment>
<dbReference type="GO" id="GO:0005835">
    <property type="term" value="C:fatty acid synthase complex"/>
    <property type="evidence" value="ECO:0007669"/>
    <property type="project" value="InterPro"/>
</dbReference>
<dbReference type="SMART" id="SM00827">
    <property type="entry name" value="PKS_AT"/>
    <property type="match status" value="1"/>
</dbReference>
<evidence type="ECO:0000259" key="27">
    <source>
        <dbReference type="PROSITE" id="PS50075"/>
    </source>
</evidence>
<dbReference type="EC" id="2.3.1.41" evidence="4"/>
<keyword evidence="19" id="KW-0275">Fatty acid biosynthesis</keyword>
<dbReference type="Gene3D" id="1.20.1050.120">
    <property type="match status" value="1"/>
</dbReference>
<dbReference type="Gene3D" id="6.20.240.10">
    <property type="match status" value="1"/>
</dbReference>
<dbReference type="GO" id="GO:0008897">
    <property type="term" value="F:holo-[acyl-carrier-protein] synthase activity"/>
    <property type="evidence" value="ECO:0007669"/>
    <property type="project" value="InterPro"/>
</dbReference>
<evidence type="ECO:0000256" key="18">
    <source>
        <dbReference type="ARBA" id="ARBA00023098"/>
    </source>
</evidence>
<dbReference type="FunFam" id="1.20.930.70:FF:000001">
    <property type="entry name" value="Fatty acid synthase beta subunit dehydratase"/>
    <property type="match status" value="1"/>
</dbReference>
<dbReference type="GO" id="GO:0004321">
    <property type="term" value="F:fatty-acyl-CoA synthase activity"/>
    <property type="evidence" value="ECO:0007669"/>
    <property type="project" value="UniProtKB-EC"/>
</dbReference>
<dbReference type="SUPFAM" id="SSF56214">
    <property type="entry name" value="4'-phosphopantetheinyl transferase"/>
    <property type="match status" value="1"/>
</dbReference>
<accession>A0A060SCB9</accession>
<dbReference type="GO" id="GO:0004316">
    <property type="term" value="F:3-oxoacyl-[acyl-carrier-protein] reductase (NADPH) activity"/>
    <property type="evidence" value="ECO:0007669"/>
    <property type="project" value="UniProtKB-EC"/>
</dbReference>
<dbReference type="InterPro" id="IPR009081">
    <property type="entry name" value="PP-bd_ACP"/>
</dbReference>
<dbReference type="InterPro" id="IPR039569">
    <property type="entry name" value="FAS1-like_DH_region"/>
</dbReference>
<dbReference type="Gene3D" id="6.10.140.1410">
    <property type="match status" value="1"/>
</dbReference>
<dbReference type="InterPro" id="IPR050830">
    <property type="entry name" value="Fungal_FAS"/>
</dbReference>
<dbReference type="InterPro" id="IPR020841">
    <property type="entry name" value="PKS_Beta-ketoAc_synthase_dom"/>
</dbReference>
<dbReference type="InterPro" id="IPR018201">
    <property type="entry name" value="Ketoacyl_synth_AS"/>
</dbReference>
<dbReference type="CDD" id="cd03447">
    <property type="entry name" value="FAS_MaoC"/>
    <property type="match status" value="1"/>
</dbReference>
<dbReference type="InterPro" id="IPR040899">
    <property type="entry name" value="Fas_alpha_ACP"/>
</dbReference>
<dbReference type="InterPro" id="IPR032088">
    <property type="entry name" value="SAT"/>
</dbReference>
<dbReference type="Gene3D" id="3.30.70.3330">
    <property type="match status" value="1"/>
</dbReference>
<sequence>MSASSAPSGQGIVTRPIQIQSGSIRISIPVSTQADEWTAAEVLRDEFTHIQTTDDAIETTAELENATEATVELFARFLRFAAEKLDEDAQSEAARTSILLKSLKYFTASYLSSQDIHVIAAAFDTEVRKTVLASYFTAIAALEEKQVSDIPRAPSSALLSAATRGDASIYALFGGQGTNEVYFDELQTLYDIYQPYVSQFLTNVTRDILVPLVEESEEESFYTHGLDVISWLSGSSPRPPVAYLASIPISFPLIGLTQLTQYLVVCRVSNVTPGDLLSRLRGSTGHSQGLVSALCIAASTSYESFAENASKALKWLFYSGLRGQQAFPVLALEPTIVQDSIEGGEGAPSPMLSVTGLALKDLENHIAKTNKHLSDNSKIGVSLYNGPKAFVVTGPPRSLYGLVTHLRKVRAPSGLDQSKIPYSQRKPVFSVRFLVVGVPYHSKYLSDVTDEVMDDLEGKELWTKEDLGIPVFHTENGSDLRLTEGSLTRALCDQIFTLPIHWAKATAFPETATHAIDFGPGGLSGIGPLTARNLEGRGVRVVVAGDKAKGPAELYDALNIKAEQWWAKKFSPSLVKTSDGTVHIDTPFSRLLGKPPIMVAGMTPSTVKGGFVSAILNSGYHVELAGGGHYNPAALRAKVTEIQSKIPPGVGLTLNALYINPRQFGFQFPLWQEMRREGIPIEGFCVAAGIPSTEKAAEIIDALRASGIKHVSFKPGSVDGIRQVINIAAANPDFPVIMQWTGGRAGGHHSCEDFPQPILATYGAIRQLSNLILVGGSGFGGADDVWPYLTGDWSVEKFGLQPMPFDGFLFASRVMVAKEAHTSSSVKDLIVAASGVDDSQWEGTYTKETGGILTVRSELGEPIHKIATRGVKLWKEFDDTVFNLPKEKRAAWLAERRAEIIAKLNSDFSKPWFGWKKDGSVVEDIADMTYEEVTLRMIRLMYVAHQERWIDISLRNLTGDWLRRVEERFAGVNGGGQKASILQSYSVLDKPQAFVEEFFKKYPAATEQLLASEDKAYFLAISQRPGQKPAPFIPVLDANFEVWFKKDSLWAAEDIDAVFDQDPQRVCILQGPVAAKHSIIKDEPIKDLLGNITSKLVEKLVARLYNGDESKIPTVEYLAPAPVAARPAIAPAVVDKTATYVVGQPLPETSAWLETIAGTQLSWARALLTSKTIVQGTAYVDNHMRRLFAPRKGQKVVVETDGSCPTKITVFGAARSHGEHDPSFKAIEASFDAAKSVITVTIYEERRGVAVPLPLLFVYKPSMGYNPIHEVADDRNKRIKQFYWKLWFGDDEVLPEINVRETFTGPEVIIDESDIESFCSVVGNQGEAFKSARTETPMAPMDFAIVAGWQAIMKAIFPASVDGDLLKLVHLSNGFRLLEGAKPLKAGDVCKAEARIVGVTNSDAGKTVKVKGYVIRGDERVIEVVSSFLYRGRFDDYENTFEILEEPDYVVDVPTEAAVGVLSSKEWFEWDDETKPLQPGTTLVFRVRSEVTYRNKTCYKNVNVSGEVFVRDQIKRLVKVGSIDFLEDDSRGNPVVAYLQRHGTPQGLVSPLSNEGYTMTPPNSALFTAPATNEPYSKVSGDFNPIHVNPYFSDYAALPGTITHGMWSSAATRRYVETVVAQGKPERVIAYDVSFVGMVLPGDELQVKIKHTGMRDGNFFVTVETVNSRGEKVLSGTAEIAQPNTVYVFTGQGSQEPGMGMDLYNNSPAARSVWDAADAHLTAVYGFSIIEIVKDNPKEKTIHFGGIKGQAIRQRYMDMTYDTMDKDGNVKTLPLFGDINVRTQRYTFSHPNGLLFATQFAQIALVVTERAAFEDMRSRGLVQRDSAFAGHSLGEYSALASIADVLAISSLVDVVFYRGITMQRAVERDAQNRSNYAMCAVNPSRISKTFNDAALREVVEDIAQRTGCLLEIVNFNVEGQQYVCAGELVALQTLTNVLNYLKVEKIDIAKLAEKFTIDQVKEMLGEIVNSCFAKAKEQQAKEGYIKLERGFATIPLPGIDVPFHSRYLWAGVMPFRAYLSKKINPAHLNPDTLVGKYVPNLVAKPFQVSKEYAQLIYDQTLSPRLDKVLRKWDQDNWGSPEQRQKLAYIILVELLAYQFASPVRWIETQDILFTQYCFERFIEIGPSPTLTGMATRTLKAKYETQDDSVTHRRIILCHAKNTKEVYYQFEDEAEAPAESSDADAAPSAPAATPTASAPVAAAPVPAAAAASIEDAPLKAIDVLVAIIAQKLKKKVDEIPLSKSIKDLVGGKSTMQNEILGDLQLEFSSAPEKAEELPLEELGSSMSVGFPGTLGKYTSGLISRLIGGKMPGGFNLSAIKSYLAKTWGLGPSRADGVLLLGATMEPAKRLGSEAEAKAWLDGVVGIYAQRSGISLSSGAAAGGAAGGGGGAVINSEEFIKFQAEQEQLAAQQIEVWMRYLKKDSRAGEIKYDAEKANSQQLQARLDAIAKEHGDTYIEGIQPVFDPLKARHFDSSWNWVRQDALLMFYDIIFGRLTTVDREITARCIAIMNRADPELVTYMQYYIDQCDPNRGETYRLAKQFGQQLIDNCKEVVSQPPVYKDVTFPTAPHTEVTADGDIIYREVVRENVRKLEAYVEEMASGDQIVAPTNIQKIQDDVLKLWNVVKSQPEISEEQKNRIKALYEGVVRSLRKRPESRTRPGAPRTRRSSSTFLRPQVSNVASVSADKVPLLHLKRKVGTNWEYSSNLTGVYLDILHEIATSGSSFKDKNALLTGVGKGSIGVEIVKGLLSGGAHVVITTSRYSRATVEYYQDIFQRFGSKGSALTVVPFNQGSKQDVEALVDYIYSILGLDLDYILPFAAVPENGREIDGIDDKSELAHRIMLVNLLRLLGAVKNKKASRHFVTRPTQVILPLSPNHGLFGNDGLYSESKISLETLFNRWNSESWGEYLCLAGAVIGWTRGTGLMSATNTAAQGLERHGVRTFSAKEMAFNILGLMHPLLFSITQVEPIWADLNGGMDRLPDLAEITTRIRTDLQKKSELRRAIARDNAADFKTVKGVESERVLQTVNVTPRANFQFNFPALESQDSLADLSHLRGMLDLEKVIVVTGFAEVGPWGSSRTRWEMEARGEFTIEGCIEMAWMMGYIKHFDGRLKDGSLYVGWVDAKSGEPVDDKDVRGRYEKNILAHAGVRLIEPELFRGYDPKKKVFNQEIEILHDLEPFETAQADAEKFKYEHGDKCDIWAGEGGQWFVKFKKGARIFVPKAFKFSRTVGGQIPTGWDAGRYGIPADIIAQVDRTTLWALVCAAEALNMSGITDPYELYQHMHPSEVGTAVGSGMGGMESLSRMFKDRRDEKEVQNDILQETFINTTAGWVNLLLLSSSGPIKIPVGACATALQSVEIACDTLLTGKAKVMLAGGFDDLSEEGSYEFANMKATSNAETEFAMGREPTEMSRPTTTTRSGFMEAQGAGVHVLMSAKTAIELGCPIRGIVAFTSTSSDKAGRSVPAPGRGALSIARQVHAGHPTPLLDVTYRKRQLSFRRKQIAQWLENERQQLQDEIEFRKSRGNALDDDYIASRIADMEKEAARQEKDALATYGMLEGMDPRVAPLRRALAVWGLTADDIGVLSIHGTSTGANEKNETHIWNDVFTNLGRTHGNAVPIMAQKSLCGHSKGGSAAWQLAGLLQSVEAGIVPGNRNADNIDADFKKYTYLIFPSKTIHTDGIRAGMMVSEYVCVLGEWLTDRHRTVVLRFGQVGGTCLIVHPRYLLAALEPSVYEAYKVKNRHRQRLCYKAMSEMMISNSLVRVKEAPPYSKELEADVLLNPLARAEYNPKTGTYEFTGRMATKPPVDTAIVPAVTEVMSRQNTAGVGVDQELISAVPSWNPTFVERNFTDAEIAYCRSQPSPESSFAARWVGKEAVFKSLGVASKGAAAAMKDIEILPDASGVPTVVLHGDAKAAAEAKGIKKVHISLSHSDTTAIAFAQATA</sequence>
<evidence type="ECO:0000256" key="22">
    <source>
        <dbReference type="ARBA" id="ARBA00033756"/>
    </source>
</evidence>
<dbReference type="InterPro" id="IPR001227">
    <property type="entry name" value="Ac_transferase_dom_sf"/>
</dbReference>
<keyword evidence="21" id="KW-0511">Multifunctional enzyme</keyword>
<evidence type="ECO:0000256" key="13">
    <source>
        <dbReference type="ARBA" id="ARBA00022842"/>
    </source>
</evidence>
<dbReference type="InterPro" id="IPR013785">
    <property type="entry name" value="Aldolase_TIM"/>
</dbReference>
<comment type="caution">
    <text evidence="29">The sequence shown here is derived from an EMBL/GenBank/DDBJ whole genome shotgun (WGS) entry which is preliminary data.</text>
</comment>
<dbReference type="Pfam" id="PF18325">
    <property type="entry name" value="Fas_alpha_ACP"/>
    <property type="match status" value="1"/>
</dbReference>
<dbReference type="Gene3D" id="3.30.1120.100">
    <property type="match status" value="1"/>
</dbReference>
<dbReference type="FunFam" id="3.30.70.2490:FF:000001">
    <property type="entry name" value="Fatty acid synthase subunit alpha"/>
    <property type="match status" value="1"/>
</dbReference>
<evidence type="ECO:0000256" key="15">
    <source>
        <dbReference type="ARBA" id="ARBA00023002"/>
    </source>
</evidence>
<evidence type="ECO:0000256" key="8">
    <source>
        <dbReference type="ARBA" id="ARBA00022553"/>
    </source>
</evidence>
<evidence type="ECO:0000256" key="12">
    <source>
        <dbReference type="ARBA" id="ARBA00022832"/>
    </source>
</evidence>
<protein>
    <recommendedName>
        <fullName evidence="5">Fatty acid synthase subunit alpha</fullName>
        <ecNumber evidence="3">1.1.1.100</ecNumber>
        <ecNumber evidence="4">2.3.1.41</ecNumber>
        <ecNumber evidence="2">2.3.1.86</ecNumber>
    </recommendedName>
</protein>
<dbReference type="OMA" id="WQVTRKA"/>
<dbReference type="Pfam" id="PF02801">
    <property type="entry name" value="Ketoacyl-synt_C"/>
    <property type="match status" value="1"/>
</dbReference>
<comment type="catalytic activity">
    <reaction evidence="25">
        <text>a fatty acyl-[ACP] + malonyl-[ACP] + H(+) = a 3-oxoacyl-[ACP] + holo-[ACP] + CO2</text>
        <dbReference type="Rhea" id="RHEA:22836"/>
        <dbReference type="Rhea" id="RHEA-COMP:9623"/>
        <dbReference type="Rhea" id="RHEA-COMP:9685"/>
        <dbReference type="Rhea" id="RHEA-COMP:9916"/>
        <dbReference type="Rhea" id="RHEA-COMP:14125"/>
        <dbReference type="ChEBI" id="CHEBI:15378"/>
        <dbReference type="ChEBI" id="CHEBI:16526"/>
        <dbReference type="ChEBI" id="CHEBI:64479"/>
        <dbReference type="ChEBI" id="CHEBI:78449"/>
        <dbReference type="ChEBI" id="CHEBI:78776"/>
        <dbReference type="ChEBI" id="CHEBI:138651"/>
        <dbReference type="EC" id="2.3.1.41"/>
    </reaction>
</comment>
<dbReference type="InterPro" id="IPR047224">
    <property type="entry name" value="FAS_alpha_su_C"/>
</dbReference>
<dbReference type="EC" id="1.1.1.100" evidence="3"/>
<dbReference type="Pfam" id="PF22235">
    <property type="entry name" value="FAS1_thioest_ins"/>
    <property type="match status" value="1"/>
</dbReference>
<feature type="domain" description="Carrier" evidence="27">
    <location>
        <begin position="2214"/>
        <end position="2292"/>
    </location>
</feature>
<dbReference type="Gene3D" id="3.10.129.10">
    <property type="entry name" value="Hotdog Thioesterase"/>
    <property type="match status" value="2"/>
</dbReference>
<reference evidence="29" key="1">
    <citation type="submission" date="2014-01" db="EMBL/GenBank/DDBJ databases">
        <title>The genome of the white-rot fungus Pycnoporus cinnabarinus: a basidiomycete model with a versatile arsenal for lignocellulosic biomass breakdown.</title>
        <authorList>
            <person name="Levasseur A."/>
            <person name="Lomascolo A."/>
            <person name="Ruiz-Duenas F.J."/>
            <person name="Uzan E."/>
            <person name="Piumi F."/>
            <person name="Kues U."/>
            <person name="Ram A.F.J."/>
            <person name="Murat C."/>
            <person name="Haon M."/>
            <person name="Benoit I."/>
            <person name="Arfi Y."/>
            <person name="Chevret D."/>
            <person name="Drula E."/>
            <person name="Kwon M.J."/>
            <person name="Gouret P."/>
            <person name="Lesage-Meessen L."/>
            <person name="Lombard V."/>
            <person name="Mariette J."/>
            <person name="Noirot C."/>
            <person name="Park J."/>
            <person name="Patyshakuliyeva A."/>
            <person name="Wieneger R.A.B."/>
            <person name="Wosten H.A.B."/>
            <person name="Martin F."/>
            <person name="Coutinho P.M."/>
            <person name="de Vries R."/>
            <person name="Martinez A.T."/>
            <person name="Klopp C."/>
            <person name="Pontarotti P."/>
            <person name="Henrissat B."/>
            <person name="Record E."/>
        </authorList>
    </citation>
    <scope>NUCLEOTIDE SEQUENCE [LARGE SCALE GENOMIC DNA]</scope>
    <source>
        <strain evidence="29">BRFM137</strain>
    </source>
</reference>
<evidence type="ECO:0000313" key="29">
    <source>
        <dbReference type="EMBL" id="CDO71836.1"/>
    </source>
</evidence>
<dbReference type="InterPro" id="IPR013565">
    <property type="entry name" value="Fas1/AflB-like_central"/>
</dbReference>
<dbReference type="Gene3D" id="3.40.50.720">
    <property type="entry name" value="NAD(P)-binding Rossmann-like Domain"/>
    <property type="match status" value="1"/>
</dbReference>
<dbReference type="EMBL" id="CCBP010000107">
    <property type="protein sequence ID" value="CDO71836.1"/>
    <property type="molecule type" value="Genomic_DNA"/>
</dbReference>
<proteinExistence type="inferred from homology"/>
<keyword evidence="20" id="KW-0456">Lyase</keyword>
<organism evidence="29 30">
    <name type="scientific">Pycnoporus cinnabarinus</name>
    <name type="common">Cinnabar-red polypore</name>
    <name type="synonym">Trametes cinnabarina</name>
    <dbReference type="NCBI Taxonomy" id="5643"/>
    <lineage>
        <taxon>Eukaryota</taxon>
        <taxon>Fungi</taxon>
        <taxon>Dikarya</taxon>
        <taxon>Basidiomycota</taxon>
        <taxon>Agaricomycotina</taxon>
        <taxon>Agaricomycetes</taxon>
        <taxon>Polyporales</taxon>
        <taxon>Polyporaceae</taxon>
        <taxon>Trametes</taxon>
    </lineage>
</organism>
<dbReference type="Gene3D" id="1.20.930.70">
    <property type="match status" value="1"/>
</dbReference>
<dbReference type="STRING" id="5643.A0A060SCB9"/>
<name>A0A060SCB9_PYCCI</name>
<dbReference type="EC" id="2.3.1.86" evidence="2"/>
<keyword evidence="10" id="KW-0479">Metal-binding</keyword>
<keyword evidence="6" id="KW-0596">Phosphopantetheine</keyword>
<dbReference type="InterPro" id="IPR002539">
    <property type="entry name" value="MaoC-like_dom"/>
</dbReference>
<dbReference type="Gene3D" id="3.90.470.20">
    <property type="entry name" value="4'-phosphopantetheinyl transferase domain"/>
    <property type="match status" value="1"/>
</dbReference>
<keyword evidence="30" id="KW-1185">Reference proteome</keyword>
<dbReference type="GO" id="GO:0006633">
    <property type="term" value="P:fatty acid biosynthetic process"/>
    <property type="evidence" value="ECO:0007669"/>
    <property type="project" value="UniProtKB-KW"/>
</dbReference>
<evidence type="ECO:0000256" key="23">
    <source>
        <dbReference type="ARBA" id="ARBA00048237"/>
    </source>
</evidence>
<keyword evidence="8" id="KW-0597">Phosphoprotein</keyword>
<dbReference type="Gene3D" id="3.90.25.70">
    <property type="match status" value="1"/>
</dbReference>
<dbReference type="InterPro" id="IPR037143">
    <property type="entry name" value="4-PPantetheinyl_Trfase_dom_sf"/>
</dbReference>
<dbReference type="GO" id="GO:0019171">
    <property type="term" value="F:(3R)-hydroxyacyl-[acyl-carrier-protein] dehydratase activity"/>
    <property type="evidence" value="ECO:0007669"/>
    <property type="project" value="InterPro"/>
</dbReference>
<evidence type="ECO:0000256" key="10">
    <source>
        <dbReference type="ARBA" id="ARBA00022723"/>
    </source>
</evidence>
<keyword evidence="9" id="KW-0808">Transferase</keyword>
<dbReference type="Gene3D" id="3.40.366.10">
    <property type="entry name" value="Malonyl-Coenzyme A Acyl Carrier Protein, domain 2"/>
    <property type="match status" value="3"/>
</dbReference>
<dbReference type="Gene3D" id="3.30.70.2490">
    <property type="match status" value="1"/>
</dbReference>
<keyword evidence="11" id="KW-0378">Hydrolase</keyword>
<evidence type="ECO:0000256" key="25">
    <source>
        <dbReference type="ARBA" id="ARBA00049541"/>
    </source>
</evidence>
<dbReference type="InterPro" id="IPR016039">
    <property type="entry name" value="Thiolase-like"/>
</dbReference>
<evidence type="ECO:0000256" key="26">
    <source>
        <dbReference type="SAM" id="MobiDB-lite"/>
    </source>
</evidence>
<dbReference type="HAMAP" id="MF_00101">
    <property type="entry name" value="AcpS"/>
    <property type="match status" value="1"/>
</dbReference>
<keyword evidence="13" id="KW-0460">Magnesium</keyword>
<dbReference type="PROSITE" id="PS52004">
    <property type="entry name" value="KS3_2"/>
    <property type="match status" value="1"/>
</dbReference>
<dbReference type="Pfam" id="PF13452">
    <property type="entry name" value="FAS1_DH_region"/>
    <property type="match status" value="1"/>
</dbReference>
<dbReference type="GO" id="GO:0004312">
    <property type="term" value="F:fatty acid synthase activity"/>
    <property type="evidence" value="ECO:0007669"/>
    <property type="project" value="InterPro"/>
</dbReference>
<dbReference type="FunFam" id="3.90.470.20:FF:000005">
    <property type="entry name" value="Fatty acid synthase alpha subunit FasA"/>
    <property type="match status" value="1"/>
</dbReference>
<evidence type="ECO:0000256" key="19">
    <source>
        <dbReference type="ARBA" id="ARBA00023160"/>
    </source>
</evidence>
<dbReference type="Pfam" id="PF18314">
    <property type="entry name" value="FAS_I_H"/>
    <property type="match status" value="1"/>
</dbReference>
<dbReference type="PROSITE" id="PS00606">
    <property type="entry name" value="KS3_1"/>
    <property type="match status" value="1"/>
</dbReference>
<dbReference type="FunFam" id="3.40.366.10:FF:000003">
    <property type="entry name" value="Fatty acid synthase subunit beta dehydratase"/>
    <property type="match status" value="1"/>
</dbReference>
<evidence type="ECO:0000256" key="1">
    <source>
        <dbReference type="ARBA" id="ARBA00007485"/>
    </source>
</evidence>
<dbReference type="Pfam" id="PF16073">
    <property type="entry name" value="SAT"/>
    <property type="match status" value="1"/>
</dbReference>
<comment type="similarity">
    <text evidence="1">Belongs to the thiolase-like superfamily. Fungal fatty acid synthetase subunit alpha family.</text>
</comment>
<feature type="domain" description="Ketosynthase family 3 (KS3)" evidence="28">
    <location>
        <begin position="3167"/>
        <end position="3688"/>
    </location>
</feature>
<comment type="catalytic activity">
    <reaction evidence="24">
        <text>a (3R)-hydroxyacyl-[ACP] + NADP(+) = a 3-oxoacyl-[ACP] + NADPH + H(+)</text>
        <dbReference type="Rhea" id="RHEA:17397"/>
        <dbReference type="Rhea" id="RHEA-COMP:9916"/>
        <dbReference type="Rhea" id="RHEA-COMP:9945"/>
        <dbReference type="ChEBI" id="CHEBI:15378"/>
        <dbReference type="ChEBI" id="CHEBI:57783"/>
        <dbReference type="ChEBI" id="CHEBI:58349"/>
        <dbReference type="ChEBI" id="CHEBI:78776"/>
        <dbReference type="ChEBI" id="CHEBI:78827"/>
        <dbReference type="EC" id="1.1.1.100"/>
    </reaction>
</comment>
<keyword evidence="12" id="KW-0276">Fatty acid metabolism</keyword>
<evidence type="ECO:0000256" key="16">
    <source>
        <dbReference type="ARBA" id="ARBA00023026"/>
    </source>
</evidence>
<dbReference type="InterPro" id="IPR008278">
    <property type="entry name" value="4-PPantetheinyl_Trfase_dom"/>
</dbReference>
<feature type="region of interest" description="Disordered" evidence="26">
    <location>
        <begin position="2650"/>
        <end position="2670"/>
    </location>
</feature>
<dbReference type="SUPFAM" id="SSF53901">
    <property type="entry name" value="Thiolase-like"/>
    <property type="match status" value="2"/>
</dbReference>
<keyword evidence="16" id="KW-0843">Virulence</keyword>
<dbReference type="Gene3D" id="6.10.140.1400">
    <property type="match status" value="1"/>
</dbReference>
<dbReference type="InterPro" id="IPR036291">
    <property type="entry name" value="NAD(P)-bd_dom_sf"/>
</dbReference>
<evidence type="ECO:0000256" key="9">
    <source>
        <dbReference type="ARBA" id="ARBA00022679"/>
    </source>
</evidence>
<evidence type="ECO:0000256" key="2">
    <source>
        <dbReference type="ARBA" id="ARBA00012878"/>
    </source>
</evidence>
<dbReference type="GO" id="GO:0004318">
    <property type="term" value="F:enoyl-[acyl-carrier-protein] reductase (NADH) activity"/>
    <property type="evidence" value="ECO:0007669"/>
    <property type="project" value="InterPro"/>
</dbReference>
<dbReference type="InterPro" id="IPR029069">
    <property type="entry name" value="HotDog_dom_sf"/>
</dbReference>
<dbReference type="HOGENOM" id="CLU_000114_2_0_1"/>
<dbReference type="OrthoDB" id="4251012at2759"/>
<keyword evidence="15" id="KW-0560">Oxidoreductase</keyword>
<dbReference type="InterPro" id="IPR003965">
    <property type="entry name" value="Fatty_acid_synthase"/>
</dbReference>
<evidence type="ECO:0000259" key="28">
    <source>
        <dbReference type="PROSITE" id="PS52004"/>
    </source>
</evidence>
<dbReference type="InterPro" id="IPR014031">
    <property type="entry name" value="Ketoacyl_synth_C"/>
</dbReference>
<dbReference type="InterPro" id="IPR041550">
    <property type="entry name" value="FASI_helical"/>
</dbReference>
<dbReference type="Pfam" id="PF01575">
    <property type="entry name" value="MaoC_dehydratas"/>
    <property type="match status" value="1"/>
</dbReference>
<dbReference type="CDD" id="cd08950">
    <property type="entry name" value="KR_fFAS_SDR_c_like"/>
    <property type="match status" value="1"/>
</dbReference>
<dbReference type="Pfam" id="PF00698">
    <property type="entry name" value="Acyl_transf_1"/>
    <property type="match status" value="1"/>
</dbReference>